<sequence>MATDTQRKNAARRLSLLTTVVCGKKRRKHPGVGCSCSPMLPEGVCQEPLLPSSMVPPPAHQGTSPHIML</sequence>
<protein>
    <submittedName>
        <fullName evidence="1">Uncharacterized protein</fullName>
    </submittedName>
</protein>
<comment type="caution">
    <text evidence="1">The sequence shown here is derived from an EMBL/GenBank/DDBJ whole genome shotgun (WGS) entry which is preliminary data.</text>
</comment>
<dbReference type="EMBL" id="JACEEZ010000259">
    <property type="protein sequence ID" value="KAG0730354.1"/>
    <property type="molecule type" value="Genomic_DNA"/>
</dbReference>
<dbReference type="AlphaFoldDB" id="A0A8J5D2G8"/>
<evidence type="ECO:0000313" key="1">
    <source>
        <dbReference type="EMBL" id="KAG0730354.1"/>
    </source>
</evidence>
<name>A0A8J5D2G8_CHIOP</name>
<dbReference type="Proteomes" id="UP000770661">
    <property type="component" value="Unassembled WGS sequence"/>
</dbReference>
<organism evidence="1 2">
    <name type="scientific">Chionoecetes opilio</name>
    <name type="common">Atlantic snow crab</name>
    <name type="synonym">Cancer opilio</name>
    <dbReference type="NCBI Taxonomy" id="41210"/>
    <lineage>
        <taxon>Eukaryota</taxon>
        <taxon>Metazoa</taxon>
        <taxon>Ecdysozoa</taxon>
        <taxon>Arthropoda</taxon>
        <taxon>Crustacea</taxon>
        <taxon>Multicrustacea</taxon>
        <taxon>Malacostraca</taxon>
        <taxon>Eumalacostraca</taxon>
        <taxon>Eucarida</taxon>
        <taxon>Decapoda</taxon>
        <taxon>Pleocyemata</taxon>
        <taxon>Brachyura</taxon>
        <taxon>Eubrachyura</taxon>
        <taxon>Majoidea</taxon>
        <taxon>Majidae</taxon>
        <taxon>Chionoecetes</taxon>
    </lineage>
</organism>
<proteinExistence type="predicted"/>
<evidence type="ECO:0000313" key="2">
    <source>
        <dbReference type="Proteomes" id="UP000770661"/>
    </source>
</evidence>
<accession>A0A8J5D2G8</accession>
<keyword evidence="2" id="KW-1185">Reference proteome</keyword>
<gene>
    <name evidence="1" type="ORF">GWK47_028429</name>
</gene>
<reference evidence="1" key="1">
    <citation type="submission" date="2020-07" db="EMBL/GenBank/DDBJ databases">
        <title>The High-quality genome of the commercially important snow crab, Chionoecetes opilio.</title>
        <authorList>
            <person name="Jeong J.-H."/>
            <person name="Ryu S."/>
        </authorList>
    </citation>
    <scope>NUCLEOTIDE SEQUENCE</scope>
    <source>
        <strain evidence="1">MADBK_172401_WGS</strain>
        <tissue evidence="1">Digestive gland</tissue>
    </source>
</reference>